<dbReference type="KEGG" id="jeo:JMA_12140"/>
<evidence type="ECO:0000313" key="2">
    <source>
        <dbReference type="EMBL" id="AJD90531.1"/>
    </source>
</evidence>
<accession>A0A0B5AKJ0</accession>
<gene>
    <name evidence="2" type="ORF">JMA_12140</name>
</gene>
<evidence type="ECO:0000259" key="1">
    <source>
        <dbReference type="SMART" id="SM00871"/>
    </source>
</evidence>
<organism evidence="2 3">
    <name type="scientific">Jeotgalibacillus malaysiensis</name>
    <dbReference type="NCBI Taxonomy" id="1508404"/>
    <lineage>
        <taxon>Bacteria</taxon>
        <taxon>Bacillati</taxon>
        <taxon>Bacillota</taxon>
        <taxon>Bacilli</taxon>
        <taxon>Bacillales</taxon>
        <taxon>Caryophanaceae</taxon>
        <taxon>Jeotgalibacillus</taxon>
    </lineage>
</organism>
<dbReference type="EMBL" id="CP009416">
    <property type="protein sequence ID" value="AJD90531.1"/>
    <property type="molecule type" value="Genomic_DNA"/>
</dbReference>
<dbReference type="SUPFAM" id="SSF55136">
    <property type="entry name" value="Probable bacterial effector-binding domain"/>
    <property type="match status" value="1"/>
</dbReference>
<dbReference type="HOGENOM" id="CLU_137307_0_0_9"/>
<dbReference type="AlphaFoldDB" id="A0A0B5AKJ0"/>
<dbReference type="InterPro" id="IPR011256">
    <property type="entry name" value="Reg_factor_effector_dom_sf"/>
</dbReference>
<dbReference type="SMART" id="SM00871">
    <property type="entry name" value="AraC_E_bind"/>
    <property type="match status" value="1"/>
</dbReference>
<dbReference type="InterPro" id="IPR010499">
    <property type="entry name" value="AraC_E-bd"/>
</dbReference>
<dbReference type="Proteomes" id="UP000031449">
    <property type="component" value="Chromosome"/>
</dbReference>
<dbReference type="Pfam" id="PF06445">
    <property type="entry name" value="GyrI-like"/>
    <property type="match status" value="1"/>
</dbReference>
<evidence type="ECO:0000313" key="3">
    <source>
        <dbReference type="Proteomes" id="UP000031449"/>
    </source>
</evidence>
<sequence>MADFEIVRKSSFYFIGLRWTGTYEAAAHGDIFPVMEEARDRLLSMGIAQENSDFIGLSYQDRPGGFTYYFGTEAFRSTAFPSDMYRIIVPSHDYAVTEHKGPHAWKSYEKLMKWAVEQGLQVQQNGLDHIEVYDADATPYKMSPTLKIGIPVKNADLAFVRGSQ</sequence>
<name>A0A0B5AKJ0_9BACL</name>
<keyword evidence="3" id="KW-1185">Reference proteome</keyword>
<protein>
    <recommendedName>
        <fullName evidence="1">AraC effector-binding domain-containing protein</fullName>
    </recommendedName>
</protein>
<proteinExistence type="predicted"/>
<dbReference type="BioCyc" id="JESP1508404:G14D9-10449-MONOMER"/>
<reference evidence="2 3" key="1">
    <citation type="submission" date="2014-08" db="EMBL/GenBank/DDBJ databases">
        <title>Complete genome of a marine bacteria Jeotgalibacillus malaysiensis.</title>
        <authorList>
            <person name="Yaakop A.S."/>
            <person name="Chan K.-G."/>
            <person name="Goh K.M."/>
        </authorList>
    </citation>
    <scope>NUCLEOTIDE SEQUENCE [LARGE SCALE GENOMIC DNA]</scope>
    <source>
        <strain evidence="2 3">D5</strain>
    </source>
</reference>
<feature type="domain" description="AraC effector-binding" evidence="1">
    <location>
        <begin position="2"/>
        <end position="153"/>
    </location>
</feature>
<dbReference type="OrthoDB" id="2364201at2"/>
<dbReference type="STRING" id="1508404.JMA_12140"/>
<dbReference type="InterPro" id="IPR029442">
    <property type="entry name" value="GyrI-like"/>
</dbReference>
<dbReference type="Gene3D" id="3.20.80.10">
    <property type="entry name" value="Regulatory factor, effector binding domain"/>
    <property type="match status" value="1"/>
</dbReference>